<keyword evidence="1" id="KW-1133">Transmembrane helix</keyword>
<comment type="caution">
    <text evidence="2">The sequence shown here is derived from an EMBL/GenBank/DDBJ whole genome shotgun (WGS) entry which is preliminary data.</text>
</comment>
<proteinExistence type="predicted"/>
<evidence type="ECO:0000313" key="2">
    <source>
        <dbReference type="EMBL" id="MCL2916024.1"/>
    </source>
</evidence>
<feature type="transmembrane region" description="Helical" evidence="1">
    <location>
        <begin position="101"/>
        <end position="120"/>
    </location>
</feature>
<sequence length="144" mass="16200">MNPNLSDRLDRQTMENLLAGLELIFFEMTIVDKENNQNPVLVFAVACSIVGAAAVILDLTFYFLRGRSLLELKHGKSTLVFLVAWSLGALIIGWAGQMAKIFEVSVTAAVTVGFAWPLIFTRYMREKALEETQDEPEQNMEEEK</sequence>
<keyword evidence="1" id="KW-0472">Membrane</keyword>
<protein>
    <submittedName>
        <fullName evidence="2">Uncharacterized protein</fullName>
    </submittedName>
</protein>
<organism evidence="2 3">
    <name type="scientific">Shewanella corallii</name>
    <dbReference type="NCBI Taxonomy" id="560080"/>
    <lineage>
        <taxon>Bacteria</taxon>
        <taxon>Pseudomonadati</taxon>
        <taxon>Pseudomonadota</taxon>
        <taxon>Gammaproteobacteria</taxon>
        <taxon>Alteromonadales</taxon>
        <taxon>Shewanellaceae</taxon>
        <taxon>Shewanella</taxon>
    </lineage>
</organism>
<dbReference type="EMBL" id="JAKIKT010000010">
    <property type="protein sequence ID" value="MCL2916024.1"/>
    <property type="molecule type" value="Genomic_DNA"/>
</dbReference>
<accession>A0ABT0NC74</accession>
<feature type="transmembrane region" description="Helical" evidence="1">
    <location>
        <begin position="76"/>
        <end position="95"/>
    </location>
</feature>
<reference evidence="2 3" key="1">
    <citation type="submission" date="2022-01" db="EMBL/GenBank/DDBJ databases">
        <title>Whole genome-based taxonomy of the Shewanellaceae.</title>
        <authorList>
            <person name="Martin-Rodriguez A.J."/>
        </authorList>
    </citation>
    <scope>NUCLEOTIDE SEQUENCE [LARGE SCALE GENOMIC DNA]</scope>
    <source>
        <strain evidence="2 3">DSM 21332</strain>
    </source>
</reference>
<name>A0ABT0NC74_9GAMM</name>
<evidence type="ECO:0000256" key="1">
    <source>
        <dbReference type="SAM" id="Phobius"/>
    </source>
</evidence>
<keyword evidence="3" id="KW-1185">Reference proteome</keyword>
<gene>
    <name evidence="2" type="ORF">L2725_19985</name>
</gene>
<evidence type="ECO:0000313" key="3">
    <source>
        <dbReference type="Proteomes" id="UP001202831"/>
    </source>
</evidence>
<feature type="transmembrane region" description="Helical" evidence="1">
    <location>
        <begin position="40"/>
        <end position="64"/>
    </location>
</feature>
<dbReference type="RefSeq" id="WP_249250580.1">
    <property type="nucleotide sequence ID" value="NZ_JAKIKT010000010.1"/>
</dbReference>
<keyword evidence="1" id="KW-0812">Transmembrane</keyword>
<dbReference type="Proteomes" id="UP001202831">
    <property type="component" value="Unassembled WGS sequence"/>
</dbReference>